<keyword evidence="3" id="KW-1185">Reference proteome</keyword>
<name>A0AA39YSJ9_9PEZI</name>
<dbReference type="Proteomes" id="UP001174936">
    <property type="component" value="Unassembled WGS sequence"/>
</dbReference>
<protein>
    <submittedName>
        <fullName evidence="2">Uncharacterized protein</fullName>
    </submittedName>
</protein>
<gene>
    <name evidence="2" type="ORF">B0T16DRAFT_69315</name>
</gene>
<feature type="compositionally biased region" description="Basic and acidic residues" evidence="1">
    <location>
        <begin position="214"/>
        <end position="228"/>
    </location>
</feature>
<proteinExistence type="predicted"/>
<feature type="region of interest" description="Disordered" evidence="1">
    <location>
        <begin position="163"/>
        <end position="200"/>
    </location>
</feature>
<evidence type="ECO:0000313" key="3">
    <source>
        <dbReference type="Proteomes" id="UP001174936"/>
    </source>
</evidence>
<accession>A0AA39YSJ9</accession>
<dbReference type="EMBL" id="JAULSV010000001">
    <property type="protein sequence ID" value="KAK0657854.1"/>
    <property type="molecule type" value="Genomic_DNA"/>
</dbReference>
<reference evidence="2" key="1">
    <citation type="submission" date="2023-06" db="EMBL/GenBank/DDBJ databases">
        <title>Genome-scale phylogeny and comparative genomics of the fungal order Sordariales.</title>
        <authorList>
            <consortium name="Lawrence Berkeley National Laboratory"/>
            <person name="Hensen N."/>
            <person name="Bonometti L."/>
            <person name="Westerberg I."/>
            <person name="Brannstrom I.O."/>
            <person name="Guillou S."/>
            <person name="Cros-Aarteil S."/>
            <person name="Calhoun S."/>
            <person name="Haridas S."/>
            <person name="Kuo A."/>
            <person name="Mondo S."/>
            <person name="Pangilinan J."/>
            <person name="Riley R."/>
            <person name="Labutti K."/>
            <person name="Andreopoulos B."/>
            <person name="Lipzen A."/>
            <person name="Chen C."/>
            <person name="Yanf M."/>
            <person name="Daum C."/>
            <person name="Ng V."/>
            <person name="Clum A."/>
            <person name="Steindorff A."/>
            <person name="Ohm R."/>
            <person name="Martin F."/>
            <person name="Silar P."/>
            <person name="Natvig D."/>
            <person name="Lalanne C."/>
            <person name="Gautier V."/>
            <person name="Ament-Velasquez S.L."/>
            <person name="Kruys A."/>
            <person name="Hutchinson M.I."/>
            <person name="Powell A.J."/>
            <person name="Barry K."/>
            <person name="Miller A.N."/>
            <person name="Grigoriev I.V."/>
            <person name="Debuchy R."/>
            <person name="Gladieux P."/>
            <person name="Thoren M.H."/>
            <person name="Johannesson H."/>
        </authorList>
    </citation>
    <scope>NUCLEOTIDE SEQUENCE</scope>
    <source>
        <strain evidence="2">SMH2532-1</strain>
    </source>
</reference>
<evidence type="ECO:0000256" key="1">
    <source>
        <dbReference type="SAM" id="MobiDB-lite"/>
    </source>
</evidence>
<comment type="caution">
    <text evidence="2">The sequence shown here is derived from an EMBL/GenBank/DDBJ whole genome shotgun (WGS) entry which is preliminary data.</text>
</comment>
<sequence>MMWLMLMQMSVCLSQKENIQQHKKPRSFFSHAMPKSTFPCLSVLLSVPTNQNNSPVQMPCSQSSVSAVSATLHPPRHFHVSFPNHPSSEKKKEEQFQFQNGKWGIIFENPSRILPFSALLCVALHASRTAVSCGYLVSQSARTIPLGTRHQRRVQKNEVAVHELQRCQGGKQAPTPTTPKVKKAKGRQRQHEGEGKNRQAGILEWKNTVLGMEKKKKEQKQQKKEQNKARQPGKGTRSTSARKAEGEKGIKNVGSVKRVLKTAGCRVGVVSCVVLSLVRCKGRRGCAQMPCRAWKSLSAWVVTEVTLKLTAAAVGTPGAAPIPPFF</sequence>
<organism evidence="2 3">
    <name type="scientific">Cercophora newfieldiana</name>
    <dbReference type="NCBI Taxonomy" id="92897"/>
    <lineage>
        <taxon>Eukaryota</taxon>
        <taxon>Fungi</taxon>
        <taxon>Dikarya</taxon>
        <taxon>Ascomycota</taxon>
        <taxon>Pezizomycotina</taxon>
        <taxon>Sordariomycetes</taxon>
        <taxon>Sordariomycetidae</taxon>
        <taxon>Sordariales</taxon>
        <taxon>Lasiosphaeriaceae</taxon>
        <taxon>Cercophora</taxon>
    </lineage>
</organism>
<evidence type="ECO:0000313" key="2">
    <source>
        <dbReference type="EMBL" id="KAK0657854.1"/>
    </source>
</evidence>
<feature type="region of interest" description="Disordered" evidence="1">
    <location>
        <begin position="214"/>
        <end position="249"/>
    </location>
</feature>
<dbReference type="AlphaFoldDB" id="A0AA39YSJ9"/>